<dbReference type="SUPFAM" id="SSF54001">
    <property type="entry name" value="Cysteine proteinases"/>
    <property type="match status" value="1"/>
</dbReference>
<dbReference type="RefSeq" id="WP_243182304.1">
    <property type="nucleotide sequence ID" value="NZ_AP023367.1"/>
</dbReference>
<proteinExistence type="predicted"/>
<name>A0A6S6R9L7_9FIRM</name>
<dbReference type="EMBL" id="AP023367">
    <property type="protein sequence ID" value="BCJ95962.1"/>
    <property type="molecule type" value="Genomic_DNA"/>
</dbReference>
<dbReference type="Proteomes" id="UP000515561">
    <property type="component" value="Chromosome"/>
</dbReference>
<dbReference type="KEGG" id="acel:acsn021_35310"/>
<dbReference type="InterPro" id="IPR038765">
    <property type="entry name" value="Papain-like_cys_pep_sf"/>
</dbReference>
<keyword evidence="2" id="KW-1185">Reference proteome</keyword>
<dbReference type="AlphaFoldDB" id="A0A6S6R9L7"/>
<evidence type="ECO:0000313" key="2">
    <source>
        <dbReference type="Proteomes" id="UP000515561"/>
    </source>
</evidence>
<dbReference type="Pfam" id="PF05708">
    <property type="entry name" value="Peptidase_C92"/>
    <property type="match status" value="1"/>
</dbReference>
<protein>
    <submittedName>
        <fullName evidence="1">Hydrolase</fullName>
    </submittedName>
</protein>
<sequence length="219" mass="24048">MKKQIIKKAVIAVTALSLVFSVQAITSAASYYKNPEEIFTQEELDKQFESARSQKVYADSKHTSAYGTLSKSTQSSTGTYPTRSGVILVTEDKLKGIIPTGHAAIIWTSSTVVEALSKGVTTGPNDWNTTRNSCYGVTVIGTTAAQDTAAANWSYKQIGKPYNFNYLDKNTRSKFYCSQLVYAAYLDNYGINLDTSSFLTAIHPIELVQSASTRTIYKK</sequence>
<dbReference type="GO" id="GO:0016787">
    <property type="term" value="F:hydrolase activity"/>
    <property type="evidence" value="ECO:0007669"/>
    <property type="project" value="UniProtKB-KW"/>
</dbReference>
<dbReference type="InterPro" id="IPR024453">
    <property type="entry name" value="Peptidase_C92"/>
</dbReference>
<dbReference type="Gene3D" id="3.90.1720.10">
    <property type="entry name" value="endopeptidase domain like (from Nostoc punctiforme)"/>
    <property type="match status" value="1"/>
</dbReference>
<reference evidence="1 2" key="1">
    <citation type="journal article" date="2016" name="Int. J. Syst. Evol. Microbiol.">
        <title>Descriptions of Anaerotaenia torta gen. nov., sp. nov. and Anaerocolumna cellulosilytica gen. nov., sp. nov. isolated from a methanogenic reactor of cattle waste.</title>
        <authorList>
            <person name="Uek A."/>
            <person name="Ohtaki Y."/>
            <person name="Kaku N."/>
            <person name="Ueki K."/>
        </authorList>
    </citation>
    <scope>NUCLEOTIDE SEQUENCE [LARGE SCALE GENOMIC DNA]</scope>
    <source>
        <strain evidence="1 2">SN021</strain>
    </source>
</reference>
<keyword evidence="1" id="KW-0378">Hydrolase</keyword>
<accession>A0A6S6R9L7</accession>
<evidence type="ECO:0000313" key="1">
    <source>
        <dbReference type="EMBL" id="BCJ95962.1"/>
    </source>
</evidence>
<gene>
    <name evidence="1" type="ORF">acsn021_35310</name>
</gene>
<organism evidence="1 2">
    <name type="scientific">Anaerocolumna cellulosilytica</name>
    <dbReference type="NCBI Taxonomy" id="433286"/>
    <lineage>
        <taxon>Bacteria</taxon>
        <taxon>Bacillati</taxon>
        <taxon>Bacillota</taxon>
        <taxon>Clostridia</taxon>
        <taxon>Lachnospirales</taxon>
        <taxon>Lachnospiraceae</taxon>
        <taxon>Anaerocolumna</taxon>
    </lineage>
</organism>